<proteinExistence type="predicted"/>
<feature type="region of interest" description="Disordered" evidence="1">
    <location>
        <begin position="429"/>
        <end position="462"/>
    </location>
</feature>
<dbReference type="PRINTS" id="PR00250">
    <property type="entry name" value="GPCRSTE2"/>
</dbReference>
<keyword evidence="4" id="KW-1185">Reference proteome</keyword>
<organism evidence="3 4">
    <name type="scientific">Purpureocillium lavendulum</name>
    <dbReference type="NCBI Taxonomy" id="1247861"/>
    <lineage>
        <taxon>Eukaryota</taxon>
        <taxon>Fungi</taxon>
        <taxon>Dikarya</taxon>
        <taxon>Ascomycota</taxon>
        <taxon>Pezizomycotina</taxon>
        <taxon>Sordariomycetes</taxon>
        <taxon>Hypocreomycetidae</taxon>
        <taxon>Hypocreales</taxon>
        <taxon>Ophiocordycipitaceae</taxon>
        <taxon>Purpureocillium</taxon>
    </lineage>
</organism>
<evidence type="ECO:0000313" key="4">
    <source>
        <dbReference type="Proteomes" id="UP001163105"/>
    </source>
</evidence>
<reference evidence="3" key="1">
    <citation type="submission" date="2023-01" db="EMBL/GenBank/DDBJ databases">
        <title>The growth and conidiation of Purpureocillium lavendulum are regulated by nitrogen source and histone H3K14 acetylation.</title>
        <authorList>
            <person name="Tang P."/>
            <person name="Han J."/>
            <person name="Zhang C."/>
            <person name="Tang P."/>
            <person name="Qi F."/>
            <person name="Zhang K."/>
            <person name="Liang L."/>
        </authorList>
    </citation>
    <scope>NUCLEOTIDE SEQUENCE</scope>
    <source>
        <strain evidence="3">YMF1.00683</strain>
    </source>
</reference>
<dbReference type="PANTHER" id="PTHR28009">
    <property type="entry name" value="PHEROMONE ALPHA FACTOR RECEPTOR"/>
    <property type="match status" value="1"/>
</dbReference>
<dbReference type="AlphaFoldDB" id="A0AB34FVS8"/>
<dbReference type="PANTHER" id="PTHR28009:SF1">
    <property type="entry name" value="PHEROMONE ALPHA FACTOR RECEPTOR"/>
    <property type="match status" value="1"/>
</dbReference>
<feature type="transmembrane region" description="Helical" evidence="2">
    <location>
        <begin position="48"/>
        <end position="66"/>
    </location>
</feature>
<keyword evidence="2" id="KW-1133">Transmembrane helix</keyword>
<evidence type="ECO:0000313" key="3">
    <source>
        <dbReference type="EMBL" id="KAJ6443548.1"/>
    </source>
</evidence>
<dbReference type="InterPro" id="IPR000366">
    <property type="entry name" value="GPCR_STE2"/>
</dbReference>
<keyword evidence="3" id="KW-0675">Receptor</keyword>
<feature type="transmembrane region" description="Helical" evidence="2">
    <location>
        <begin position="245"/>
        <end position="270"/>
    </location>
</feature>
<feature type="transmembrane region" description="Helical" evidence="2">
    <location>
        <begin position="125"/>
        <end position="147"/>
    </location>
</feature>
<dbReference type="GO" id="GO:0000750">
    <property type="term" value="P:pheromone-dependent signal transduction involved in conjugation with cellular fusion"/>
    <property type="evidence" value="ECO:0007669"/>
    <property type="project" value="TreeGrafter"/>
</dbReference>
<feature type="compositionally biased region" description="Basic and acidic residues" evidence="1">
    <location>
        <begin position="443"/>
        <end position="462"/>
    </location>
</feature>
<dbReference type="InterPro" id="IPR027458">
    <property type="entry name" value="STE2_TM1-TM2_sf"/>
</dbReference>
<feature type="compositionally biased region" description="Basic and acidic residues" evidence="1">
    <location>
        <begin position="348"/>
        <end position="366"/>
    </location>
</feature>
<dbReference type="EMBL" id="JAQHRD010000003">
    <property type="protein sequence ID" value="KAJ6443548.1"/>
    <property type="molecule type" value="Genomic_DNA"/>
</dbReference>
<feature type="region of interest" description="Disordered" evidence="1">
    <location>
        <begin position="334"/>
        <end position="366"/>
    </location>
</feature>
<protein>
    <submittedName>
        <fullName evidence="3">Pheromone receptor</fullName>
    </submittedName>
</protein>
<feature type="transmembrane region" description="Helical" evidence="2">
    <location>
        <begin position="78"/>
        <end position="99"/>
    </location>
</feature>
<dbReference type="Proteomes" id="UP001163105">
    <property type="component" value="Unassembled WGS sequence"/>
</dbReference>
<name>A0AB34FVS8_9HYPO</name>
<evidence type="ECO:0000256" key="1">
    <source>
        <dbReference type="SAM" id="MobiDB-lite"/>
    </source>
</evidence>
<dbReference type="GO" id="GO:0004932">
    <property type="term" value="F:mating-type factor pheromone receptor activity"/>
    <property type="evidence" value="ECO:0007669"/>
    <property type="project" value="InterPro"/>
</dbReference>
<dbReference type="CDD" id="cd14939">
    <property type="entry name" value="7tmD_STE2"/>
    <property type="match status" value="1"/>
</dbReference>
<accession>A0AB34FVS8</accession>
<gene>
    <name evidence="3" type="primary">STE2</name>
    <name evidence="3" type="ORF">O9K51_04727</name>
</gene>
<dbReference type="Gene3D" id="1.10.287.920">
    <property type="entry name" value="Pheromone alpha factor receptor"/>
    <property type="match status" value="1"/>
</dbReference>
<comment type="caution">
    <text evidence="3">The sequence shown here is derived from an EMBL/GenBank/DDBJ whole genome shotgun (WGS) entry which is preliminary data.</text>
</comment>
<feature type="transmembrane region" description="Helical" evidence="2">
    <location>
        <begin position="159"/>
        <end position="183"/>
    </location>
</feature>
<dbReference type="Pfam" id="PF02116">
    <property type="entry name" value="STE2"/>
    <property type="match status" value="1"/>
</dbReference>
<keyword evidence="2" id="KW-0472">Membrane</keyword>
<feature type="transmembrane region" description="Helical" evidence="2">
    <location>
        <begin position="203"/>
        <end position="224"/>
    </location>
</feature>
<dbReference type="GO" id="GO:0038038">
    <property type="term" value="C:G protein-coupled receptor homodimeric complex"/>
    <property type="evidence" value="ECO:0007669"/>
    <property type="project" value="TreeGrafter"/>
</dbReference>
<evidence type="ECO:0000256" key="2">
    <source>
        <dbReference type="SAM" id="Phobius"/>
    </source>
</evidence>
<keyword evidence="2" id="KW-0812">Transmembrane</keyword>
<sequence>MSGAAPPGFDPYTQNVTFLAADGVTPIQVPIPDIDAFNDETVSVTINYSIQIGCCIIALVVLLTMTRPLAKLRRVSSVLYALGLATCIVRNALLVAFFLSPLNHFYQFYGGDYSGVPARFTANSVAANVMACLLVLIVEAALVNQAWTTVRLWAEPLRMLLVVASGLVALIAVAFRIGFLVITSRANVELVPPGPGDDWAVEGSVITLAISVFWFCALFNLKLVSHLVTNWRVLPSMRALTSMEVLIMTNGILMIIPGMLSVAECIVRMLTRAAIFAGLEWGSFQNFESQSLIAASVIILLPIGTLIAQQISSRSLAAGGSACSRSDCPCGCHRSTGGSGSGTKTRVQRSDRGSRDGDGARDRTRDEKASIFSALRLYSFSSRPSPTSTTASAARHDGGTASLLSKAERGGVDPAPNHVPDHFDVELRHIDSAGNTAGSPSPLRRDSGYPGGDGRDAADKAV</sequence>